<dbReference type="InterPro" id="IPR050469">
    <property type="entry name" value="Diguanylate_Cyclase"/>
</dbReference>
<feature type="coiled-coil region" evidence="4">
    <location>
        <begin position="145"/>
        <end position="172"/>
    </location>
</feature>
<dbReference type="SMART" id="SM00267">
    <property type="entry name" value="GGDEF"/>
    <property type="match status" value="1"/>
</dbReference>
<comment type="caution">
    <text evidence="7">The sequence shown here is derived from an EMBL/GenBank/DDBJ whole genome shotgun (WGS) entry which is preliminary data.</text>
</comment>
<evidence type="ECO:0000256" key="2">
    <source>
        <dbReference type="ARBA" id="ARBA00034247"/>
    </source>
</evidence>
<dbReference type="InterPro" id="IPR029787">
    <property type="entry name" value="Nucleotide_cyclase"/>
</dbReference>
<dbReference type="CDD" id="cd17569">
    <property type="entry name" value="REC_HupR-like"/>
    <property type="match status" value="1"/>
</dbReference>
<dbReference type="Gene3D" id="3.40.50.2300">
    <property type="match status" value="1"/>
</dbReference>
<reference evidence="7 8" key="1">
    <citation type="submission" date="2020-08" db="EMBL/GenBank/DDBJ databases">
        <title>Novel species isolated from subtropical streams in China.</title>
        <authorList>
            <person name="Lu H."/>
        </authorList>
    </citation>
    <scope>NUCLEOTIDE SEQUENCE [LARGE SCALE GENOMIC DNA]</scope>
    <source>
        <strain evidence="7 8">LX15W</strain>
    </source>
</reference>
<evidence type="ECO:0000256" key="4">
    <source>
        <dbReference type="SAM" id="Coils"/>
    </source>
</evidence>
<dbReference type="InterPro" id="IPR001789">
    <property type="entry name" value="Sig_transdc_resp-reg_receiver"/>
</dbReference>
<dbReference type="InterPro" id="IPR011006">
    <property type="entry name" value="CheY-like_superfamily"/>
</dbReference>
<dbReference type="Gene3D" id="3.30.70.270">
    <property type="match status" value="1"/>
</dbReference>
<protein>
    <recommendedName>
        <fullName evidence="1">diguanylate cyclase</fullName>
        <ecNumber evidence="1">2.7.7.65</ecNumber>
    </recommendedName>
</protein>
<dbReference type="EC" id="2.7.7.65" evidence="1"/>
<dbReference type="RefSeq" id="WP_186940115.1">
    <property type="nucleotide sequence ID" value="NZ_JACOGA010000001.1"/>
</dbReference>
<dbReference type="PANTHER" id="PTHR45138">
    <property type="entry name" value="REGULATORY COMPONENTS OF SENSORY TRANSDUCTION SYSTEM"/>
    <property type="match status" value="1"/>
</dbReference>
<dbReference type="SUPFAM" id="SSF52172">
    <property type="entry name" value="CheY-like"/>
    <property type="match status" value="1"/>
</dbReference>
<dbReference type="CDD" id="cd01949">
    <property type="entry name" value="GGDEF"/>
    <property type="match status" value="1"/>
</dbReference>
<evidence type="ECO:0000256" key="1">
    <source>
        <dbReference type="ARBA" id="ARBA00012528"/>
    </source>
</evidence>
<dbReference type="Pfam" id="PF00072">
    <property type="entry name" value="Response_reg"/>
    <property type="match status" value="1"/>
</dbReference>
<keyword evidence="3" id="KW-0597">Phosphoprotein</keyword>
<dbReference type="SMART" id="SM00448">
    <property type="entry name" value="REC"/>
    <property type="match status" value="1"/>
</dbReference>
<organism evidence="7 8">
    <name type="scientific">Undibacterium flavidum</name>
    <dbReference type="NCBI Taxonomy" id="2762297"/>
    <lineage>
        <taxon>Bacteria</taxon>
        <taxon>Pseudomonadati</taxon>
        <taxon>Pseudomonadota</taxon>
        <taxon>Betaproteobacteria</taxon>
        <taxon>Burkholderiales</taxon>
        <taxon>Oxalobacteraceae</taxon>
        <taxon>Undibacterium</taxon>
    </lineage>
</organism>
<dbReference type="Proteomes" id="UP000624279">
    <property type="component" value="Unassembled WGS sequence"/>
</dbReference>
<dbReference type="EMBL" id="JACOGA010000001">
    <property type="protein sequence ID" value="MBC3872102.1"/>
    <property type="molecule type" value="Genomic_DNA"/>
</dbReference>
<feature type="modified residue" description="4-aspartylphosphate" evidence="3">
    <location>
        <position position="73"/>
    </location>
</feature>
<dbReference type="PROSITE" id="PS50887">
    <property type="entry name" value="GGDEF"/>
    <property type="match status" value="1"/>
</dbReference>
<dbReference type="PANTHER" id="PTHR45138:SF9">
    <property type="entry name" value="DIGUANYLATE CYCLASE DGCM-RELATED"/>
    <property type="match status" value="1"/>
</dbReference>
<dbReference type="SUPFAM" id="SSF55073">
    <property type="entry name" value="Nucleotide cyclase"/>
    <property type="match status" value="1"/>
</dbReference>
<feature type="domain" description="GGDEF" evidence="6">
    <location>
        <begin position="257"/>
        <end position="396"/>
    </location>
</feature>
<evidence type="ECO:0000313" key="8">
    <source>
        <dbReference type="Proteomes" id="UP000624279"/>
    </source>
</evidence>
<comment type="catalytic activity">
    <reaction evidence="2">
        <text>2 GTP = 3',3'-c-di-GMP + 2 diphosphate</text>
        <dbReference type="Rhea" id="RHEA:24898"/>
        <dbReference type="ChEBI" id="CHEBI:33019"/>
        <dbReference type="ChEBI" id="CHEBI:37565"/>
        <dbReference type="ChEBI" id="CHEBI:58805"/>
        <dbReference type="EC" id="2.7.7.65"/>
    </reaction>
</comment>
<gene>
    <name evidence="7" type="ORF">H8K55_00765</name>
</gene>
<dbReference type="Pfam" id="PF00990">
    <property type="entry name" value="GGDEF"/>
    <property type="match status" value="1"/>
</dbReference>
<dbReference type="InterPro" id="IPR043128">
    <property type="entry name" value="Rev_trsase/Diguanyl_cyclase"/>
</dbReference>
<evidence type="ECO:0000259" key="6">
    <source>
        <dbReference type="PROSITE" id="PS50887"/>
    </source>
</evidence>
<evidence type="ECO:0000256" key="3">
    <source>
        <dbReference type="PROSITE-ProRule" id="PRU00169"/>
    </source>
</evidence>
<evidence type="ECO:0000259" key="5">
    <source>
        <dbReference type="PROSITE" id="PS50110"/>
    </source>
</evidence>
<dbReference type="NCBIfam" id="TIGR00254">
    <property type="entry name" value="GGDEF"/>
    <property type="match status" value="1"/>
</dbReference>
<dbReference type="InterPro" id="IPR000160">
    <property type="entry name" value="GGDEF_dom"/>
</dbReference>
<accession>A0ABR6Y655</accession>
<sequence length="435" mass="50011">MAFFKKQIIPQATVSDADKPTVLLVDDEPENLRVLSAILSPQFNLLQAHNGQEALALVQALPENRSLSLVISDQRMPELTGVQLCERLCDIAPDTLRIIVTGYIDIDAIVDSINRARLYQFVIKPYDRHDFELLVKRAVEAYGMKQELNDYIQNLESKVEQRTQDLAESHRRLQEAFSQLEFLSNTDRLTGLHNRHYLYSVISKDLALMKRANKYEEPRTDNANAFLSEHKHANSFNSSNNEQPEQLEQIEQIKHHNNLLFFMIDCDHFKQVNDHYGHDTGDLLLCAIANVLKQVFRESDYLIRWGGEEFISVVRFFPRQQAAELAERLRRAIEDMELVLSDGRVIKRTCSVGYAILPGTNKHHTEVDWQGVVKLADYAMYCAKNSGRNTWVGLNLCDNHQETLSATIQNNEIQMMISRGTIQVEAARNLEDLKW</sequence>
<name>A0ABR6Y655_9BURK</name>
<keyword evidence="4" id="KW-0175">Coiled coil</keyword>
<keyword evidence="8" id="KW-1185">Reference proteome</keyword>
<proteinExistence type="predicted"/>
<dbReference type="PROSITE" id="PS50110">
    <property type="entry name" value="RESPONSE_REGULATORY"/>
    <property type="match status" value="1"/>
</dbReference>
<feature type="domain" description="Response regulatory" evidence="5">
    <location>
        <begin position="21"/>
        <end position="139"/>
    </location>
</feature>
<evidence type="ECO:0000313" key="7">
    <source>
        <dbReference type="EMBL" id="MBC3872102.1"/>
    </source>
</evidence>